<accession>A0A645I5N1</accession>
<dbReference type="EMBL" id="VSSQ01105802">
    <property type="protein sequence ID" value="MPN45709.1"/>
    <property type="molecule type" value="Genomic_DNA"/>
</dbReference>
<gene>
    <name evidence="1" type="ORF">SDC9_193279</name>
</gene>
<protein>
    <submittedName>
        <fullName evidence="1">Uncharacterized protein</fullName>
    </submittedName>
</protein>
<organism evidence="1">
    <name type="scientific">bioreactor metagenome</name>
    <dbReference type="NCBI Taxonomy" id="1076179"/>
    <lineage>
        <taxon>unclassified sequences</taxon>
        <taxon>metagenomes</taxon>
        <taxon>ecological metagenomes</taxon>
    </lineage>
</organism>
<evidence type="ECO:0000313" key="1">
    <source>
        <dbReference type="EMBL" id="MPN45709.1"/>
    </source>
</evidence>
<sequence>MQLGRRAAYLRRCVQVLELLEMHETNHSVRRRVFDIHIKPVVGVSYTTFNNMLNEPNPQRQLDEIENELNDL</sequence>
<reference evidence="1" key="1">
    <citation type="submission" date="2019-08" db="EMBL/GenBank/DDBJ databases">
        <authorList>
            <person name="Kucharzyk K."/>
            <person name="Murdoch R.W."/>
            <person name="Higgins S."/>
            <person name="Loffler F."/>
        </authorList>
    </citation>
    <scope>NUCLEOTIDE SEQUENCE</scope>
</reference>
<name>A0A645I5N1_9ZZZZ</name>
<dbReference type="AlphaFoldDB" id="A0A645I5N1"/>
<proteinExistence type="predicted"/>
<comment type="caution">
    <text evidence="1">The sequence shown here is derived from an EMBL/GenBank/DDBJ whole genome shotgun (WGS) entry which is preliminary data.</text>
</comment>